<evidence type="ECO:0000256" key="1">
    <source>
        <dbReference type="SAM" id="SignalP"/>
    </source>
</evidence>
<dbReference type="Proteomes" id="UP001151760">
    <property type="component" value="Unassembled WGS sequence"/>
</dbReference>
<keyword evidence="3" id="KW-1185">Reference proteome</keyword>
<keyword evidence="1" id="KW-0732">Signal</keyword>
<reference evidence="2" key="2">
    <citation type="submission" date="2022-01" db="EMBL/GenBank/DDBJ databases">
        <authorList>
            <person name="Yamashiro T."/>
            <person name="Shiraishi A."/>
            <person name="Satake H."/>
            <person name="Nakayama K."/>
        </authorList>
    </citation>
    <scope>NUCLEOTIDE SEQUENCE</scope>
</reference>
<gene>
    <name evidence="2" type="ORF">Tco_0857406</name>
</gene>
<dbReference type="EMBL" id="BQNB010012982">
    <property type="protein sequence ID" value="GJT10364.1"/>
    <property type="molecule type" value="Genomic_DNA"/>
</dbReference>
<organism evidence="2 3">
    <name type="scientific">Tanacetum coccineum</name>
    <dbReference type="NCBI Taxonomy" id="301880"/>
    <lineage>
        <taxon>Eukaryota</taxon>
        <taxon>Viridiplantae</taxon>
        <taxon>Streptophyta</taxon>
        <taxon>Embryophyta</taxon>
        <taxon>Tracheophyta</taxon>
        <taxon>Spermatophyta</taxon>
        <taxon>Magnoliopsida</taxon>
        <taxon>eudicotyledons</taxon>
        <taxon>Gunneridae</taxon>
        <taxon>Pentapetalae</taxon>
        <taxon>asterids</taxon>
        <taxon>campanulids</taxon>
        <taxon>Asterales</taxon>
        <taxon>Asteraceae</taxon>
        <taxon>Asteroideae</taxon>
        <taxon>Anthemideae</taxon>
        <taxon>Anthemidinae</taxon>
        <taxon>Tanacetum</taxon>
    </lineage>
</organism>
<feature type="chain" id="PRO_5045551115" evidence="1">
    <location>
        <begin position="21"/>
        <end position="80"/>
    </location>
</feature>
<comment type="caution">
    <text evidence="2">The sequence shown here is derived from an EMBL/GenBank/DDBJ whole genome shotgun (WGS) entry which is preliminary data.</text>
</comment>
<sequence length="80" mass="8994">MRILQLVSVLMAFSTLRVDASGFYRNAPIAEKIHSGDRDTHRSVRTESPYILTLGHLISLSSSEEIVTRHAREILWDGDG</sequence>
<accession>A0ABQ5BAE3</accession>
<protein>
    <submittedName>
        <fullName evidence="2">Uncharacterized protein</fullName>
    </submittedName>
</protein>
<name>A0ABQ5BAE3_9ASTR</name>
<feature type="signal peptide" evidence="1">
    <location>
        <begin position="1"/>
        <end position="20"/>
    </location>
</feature>
<proteinExistence type="predicted"/>
<reference evidence="2" key="1">
    <citation type="journal article" date="2022" name="Int. J. Mol. Sci.">
        <title>Draft Genome of Tanacetum Coccineum: Genomic Comparison of Closely Related Tanacetum-Family Plants.</title>
        <authorList>
            <person name="Yamashiro T."/>
            <person name="Shiraishi A."/>
            <person name="Nakayama K."/>
            <person name="Satake H."/>
        </authorList>
    </citation>
    <scope>NUCLEOTIDE SEQUENCE</scope>
</reference>
<evidence type="ECO:0000313" key="2">
    <source>
        <dbReference type="EMBL" id="GJT10364.1"/>
    </source>
</evidence>
<evidence type="ECO:0000313" key="3">
    <source>
        <dbReference type="Proteomes" id="UP001151760"/>
    </source>
</evidence>